<dbReference type="InterPro" id="IPR005524">
    <property type="entry name" value="DUF318"/>
</dbReference>
<feature type="transmembrane region" description="Helical" evidence="7">
    <location>
        <begin position="20"/>
        <end position="42"/>
    </location>
</feature>
<dbReference type="PANTHER" id="PTHR34184">
    <property type="entry name" value="UPF0718 PROTEIN YCGR"/>
    <property type="match status" value="1"/>
</dbReference>
<dbReference type="NCBIfam" id="NF033936">
    <property type="entry name" value="CuZnOut_SO0444"/>
    <property type="match status" value="1"/>
</dbReference>
<gene>
    <name evidence="8" type="ORF">ACFODZ_01855</name>
</gene>
<feature type="transmembrane region" description="Helical" evidence="7">
    <location>
        <begin position="217"/>
        <end position="234"/>
    </location>
</feature>
<evidence type="ECO:0000313" key="9">
    <source>
        <dbReference type="Proteomes" id="UP001595533"/>
    </source>
</evidence>
<accession>A0ABV7J486</accession>
<dbReference type="Pfam" id="PF03773">
    <property type="entry name" value="ArsP_1"/>
    <property type="match status" value="1"/>
</dbReference>
<feature type="transmembrane region" description="Helical" evidence="7">
    <location>
        <begin position="241"/>
        <end position="261"/>
    </location>
</feature>
<feature type="transmembrane region" description="Helical" evidence="7">
    <location>
        <begin position="315"/>
        <end position="340"/>
    </location>
</feature>
<protein>
    <submittedName>
        <fullName evidence="8">SO_0444 family Cu/Zn efflux transporter</fullName>
    </submittedName>
</protein>
<comment type="caution">
    <text evidence="8">The sequence shown here is derived from an EMBL/GenBank/DDBJ whole genome shotgun (WGS) entry which is preliminary data.</text>
</comment>
<evidence type="ECO:0000256" key="7">
    <source>
        <dbReference type="SAM" id="Phobius"/>
    </source>
</evidence>
<dbReference type="InterPro" id="IPR052923">
    <property type="entry name" value="UPF0718"/>
</dbReference>
<dbReference type="RefSeq" id="WP_379876032.1">
    <property type="nucleotide sequence ID" value="NZ_JBHRTS010000001.1"/>
</dbReference>
<organism evidence="8 9">
    <name type="scientific">Marinicella sediminis</name>
    <dbReference type="NCBI Taxonomy" id="1792834"/>
    <lineage>
        <taxon>Bacteria</taxon>
        <taxon>Pseudomonadati</taxon>
        <taxon>Pseudomonadota</taxon>
        <taxon>Gammaproteobacteria</taxon>
        <taxon>Lysobacterales</taxon>
        <taxon>Marinicellaceae</taxon>
        <taxon>Marinicella</taxon>
    </lineage>
</organism>
<keyword evidence="6 7" id="KW-0472">Membrane</keyword>
<keyword evidence="5 7" id="KW-1133">Transmembrane helix</keyword>
<evidence type="ECO:0000256" key="6">
    <source>
        <dbReference type="ARBA" id="ARBA00023136"/>
    </source>
</evidence>
<reference evidence="9" key="1">
    <citation type="journal article" date="2019" name="Int. J. Syst. Evol. Microbiol.">
        <title>The Global Catalogue of Microorganisms (GCM) 10K type strain sequencing project: providing services to taxonomists for standard genome sequencing and annotation.</title>
        <authorList>
            <consortium name="The Broad Institute Genomics Platform"/>
            <consortium name="The Broad Institute Genome Sequencing Center for Infectious Disease"/>
            <person name="Wu L."/>
            <person name="Ma J."/>
        </authorList>
    </citation>
    <scope>NUCLEOTIDE SEQUENCE [LARGE SCALE GENOMIC DNA]</scope>
    <source>
        <strain evidence="9">KCTC 42953</strain>
    </source>
</reference>
<dbReference type="EMBL" id="JBHRTS010000001">
    <property type="protein sequence ID" value="MFC3192976.1"/>
    <property type="molecule type" value="Genomic_DNA"/>
</dbReference>
<feature type="transmembrane region" description="Helical" evidence="7">
    <location>
        <begin position="187"/>
        <end position="205"/>
    </location>
</feature>
<keyword evidence="3" id="KW-1003">Cell membrane</keyword>
<proteinExistence type="inferred from homology"/>
<comment type="subcellular location">
    <subcellularLocation>
        <location evidence="1">Cell membrane</location>
        <topology evidence="1">Multi-pass membrane protein</topology>
    </subcellularLocation>
</comment>
<evidence type="ECO:0000256" key="4">
    <source>
        <dbReference type="ARBA" id="ARBA00022692"/>
    </source>
</evidence>
<sequence length="356" mass="38047">MMNEMIQYLSAVWELSLEAAPWLLLGLIIGGLFKSLVPQAFLQRHLTRPGMSSVIKAAVLGMPLPLCSCGVIPAAMGLRQAGASKPATSSFLVATPETGVDSISVTYAMMGPVMAIIRPVAALISAIVTGLLVLLFGDDQTQTVASRSDNNCCAADEKPNDIKPAQSWFEKARSGVWYALTDLYQSILKWLIVGILLAALIEAFVPHDWLIQWGDSWVVMILMLFVGIPMYVCATGSTPIAASFLMAGISPGAVLVFLLAGPATNMATLGVIRDHMGSRTMWLYLAGIISCALLLGLLVNVFFSGTQISISTEHAHNILPGWVEVLSVLVLLLLALLPFWPSKQPTTTGCCGSKES</sequence>
<dbReference type="PANTHER" id="PTHR34184:SF4">
    <property type="entry name" value="UPF0718 PROTEIN YCGR"/>
    <property type="match status" value="1"/>
</dbReference>
<evidence type="ECO:0000256" key="3">
    <source>
        <dbReference type="ARBA" id="ARBA00022475"/>
    </source>
</evidence>
<feature type="transmembrane region" description="Helical" evidence="7">
    <location>
        <begin position="281"/>
        <end position="303"/>
    </location>
</feature>
<feature type="transmembrane region" description="Helical" evidence="7">
    <location>
        <begin position="116"/>
        <end position="137"/>
    </location>
</feature>
<feature type="transmembrane region" description="Helical" evidence="7">
    <location>
        <begin position="54"/>
        <end position="76"/>
    </location>
</feature>
<name>A0ABV7J486_9GAMM</name>
<keyword evidence="4 7" id="KW-0812">Transmembrane</keyword>
<evidence type="ECO:0000256" key="5">
    <source>
        <dbReference type="ARBA" id="ARBA00022989"/>
    </source>
</evidence>
<evidence type="ECO:0000313" key="8">
    <source>
        <dbReference type="EMBL" id="MFC3192976.1"/>
    </source>
</evidence>
<keyword evidence="9" id="KW-1185">Reference proteome</keyword>
<comment type="similarity">
    <text evidence="2">Belongs to the UPF0718 family.</text>
</comment>
<dbReference type="Proteomes" id="UP001595533">
    <property type="component" value="Unassembled WGS sequence"/>
</dbReference>
<evidence type="ECO:0000256" key="2">
    <source>
        <dbReference type="ARBA" id="ARBA00006386"/>
    </source>
</evidence>
<evidence type="ECO:0000256" key="1">
    <source>
        <dbReference type="ARBA" id="ARBA00004651"/>
    </source>
</evidence>